<dbReference type="AlphaFoldDB" id="A0A0C9VEC3"/>
<dbReference type="OrthoDB" id="3037278at2759"/>
<proteinExistence type="predicted"/>
<organism evidence="1 2">
    <name type="scientific">Sphaerobolus stellatus (strain SS14)</name>
    <dbReference type="NCBI Taxonomy" id="990650"/>
    <lineage>
        <taxon>Eukaryota</taxon>
        <taxon>Fungi</taxon>
        <taxon>Dikarya</taxon>
        <taxon>Basidiomycota</taxon>
        <taxon>Agaricomycotina</taxon>
        <taxon>Agaricomycetes</taxon>
        <taxon>Phallomycetidae</taxon>
        <taxon>Geastrales</taxon>
        <taxon>Sphaerobolaceae</taxon>
        <taxon>Sphaerobolus</taxon>
    </lineage>
</organism>
<dbReference type="Proteomes" id="UP000054279">
    <property type="component" value="Unassembled WGS sequence"/>
</dbReference>
<name>A0A0C9VEC3_SPHS4</name>
<keyword evidence="2" id="KW-1185">Reference proteome</keyword>
<accession>A0A0C9VEC3</accession>
<reference evidence="1 2" key="1">
    <citation type="submission" date="2014-06" db="EMBL/GenBank/DDBJ databases">
        <title>Evolutionary Origins and Diversification of the Mycorrhizal Mutualists.</title>
        <authorList>
            <consortium name="DOE Joint Genome Institute"/>
            <consortium name="Mycorrhizal Genomics Consortium"/>
            <person name="Kohler A."/>
            <person name="Kuo A."/>
            <person name="Nagy L.G."/>
            <person name="Floudas D."/>
            <person name="Copeland A."/>
            <person name="Barry K.W."/>
            <person name="Cichocki N."/>
            <person name="Veneault-Fourrey C."/>
            <person name="LaButti K."/>
            <person name="Lindquist E.A."/>
            <person name="Lipzen A."/>
            <person name="Lundell T."/>
            <person name="Morin E."/>
            <person name="Murat C."/>
            <person name="Riley R."/>
            <person name="Ohm R."/>
            <person name="Sun H."/>
            <person name="Tunlid A."/>
            <person name="Henrissat B."/>
            <person name="Grigoriev I.V."/>
            <person name="Hibbett D.S."/>
            <person name="Martin F."/>
        </authorList>
    </citation>
    <scope>NUCLEOTIDE SEQUENCE [LARGE SCALE GENOMIC DNA]</scope>
    <source>
        <strain evidence="1 2">SS14</strain>
    </source>
</reference>
<dbReference type="EMBL" id="KN837112">
    <property type="protein sequence ID" value="KIJ45379.1"/>
    <property type="molecule type" value="Genomic_DNA"/>
</dbReference>
<sequence>MPEDQEDQTVTHSVYSFVKRAQELYKDEDKSEFVKFTLTGNDSGRQVFVDTLQNRMGAQESYLMTRDYDSVLGISTNVMVNQSLQMHPVCRFEETLKHNVHLKHTFTNSKGTFSVPIHKIPNVDPHSGNPCSHILSQEHFTTFYNKGLRPALEALDKVGVAEWPPSYTAEMFRAT</sequence>
<evidence type="ECO:0000313" key="2">
    <source>
        <dbReference type="Proteomes" id="UP000054279"/>
    </source>
</evidence>
<evidence type="ECO:0000313" key="1">
    <source>
        <dbReference type="EMBL" id="KIJ45379.1"/>
    </source>
</evidence>
<dbReference type="HOGENOM" id="CLU_1533532_0_0_1"/>
<gene>
    <name evidence="1" type="ORF">M422DRAFT_251152</name>
</gene>
<protein>
    <submittedName>
        <fullName evidence="1">Uncharacterized protein</fullName>
    </submittedName>
</protein>